<evidence type="ECO:0000256" key="12">
    <source>
        <dbReference type="SAM" id="SignalP"/>
    </source>
</evidence>
<name>A0A9D4TJ96_CHLVU</name>
<comment type="caution">
    <text evidence="14">The sequence shown here is derived from an EMBL/GenBank/DDBJ whole genome shotgun (WGS) entry which is preliminary data.</text>
</comment>
<evidence type="ECO:0000256" key="11">
    <source>
        <dbReference type="SAM" id="MobiDB-lite"/>
    </source>
</evidence>
<dbReference type="InterPro" id="IPR013083">
    <property type="entry name" value="Znf_RING/FYVE/PHD"/>
</dbReference>
<feature type="region of interest" description="Disordered" evidence="11">
    <location>
        <begin position="327"/>
        <end position="397"/>
    </location>
</feature>
<keyword evidence="4" id="KW-0812">Transmembrane</keyword>
<proteinExistence type="predicted"/>
<feature type="region of interest" description="Disordered" evidence="11">
    <location>
        <begin position="586"/>
        <end position="607"/>
    </location>
</feature>
<accession>A0A9D4TJ96</accession>
<dbReference type="Pfam" id="PF13639">
    <property type="entry name" value="zf-RING_2"/>
    <property type="match status" value="1"/>
</dbReference>
<comment type="catalytic activity">
    <reaction evidence="1">
        <text>S-ubiquitinyl-[E2 ubiquitin-conjugating enzyme]-L-cysteine + [acceptor protein]-L-lysine = [E2 ubiquitin-conjugating enzyme]-L-cysteine + N(6)-ubiquitinyl-[acceptor protein]-L-lysine.</text>
        <dbReference type="EC" id="2.3.2.27"/>
    </reaction>
</comment>
<feature type="compositionally biased region" description="Basic residues" evidence="11">
    <location>
        <begin position="383"/>
        <end position="393"/>
    </location>
</feature>
<evidence type="ECO:0000256" key="5">
    <source>
        <dbReference type="ARBA" id="ARBA00022723"/>
    </source>
</evidence>
<comment type="subcellular location">
    <subcellularLocation>
        <location evidence="2">Membrane</location>
        <topology evidence="2">Single-pass membrane protein</topology>
    </subcellularLocation>
</comment>
<keyword evidence="7" id="KW-0862">Zinc</keyword>
<dbReference type="InterPro" id="IPR001841">
    <property type="entry name" value="Znf_RING"/>
</dbReference>
<dbReference type="GO" id="GO:0061630">
    <property type="term" value="F:ubiquitin protein ligase activity"/>
    <property type="evidence" value="ECO:0007669"/>
    <property type="project" value="UniProtKB-EC"/>
</dbReference>
<feature type="compositionally biased region" description="Low complexity" evidence="11">
    <location>
        <begin position="251"/>
        <end position="265"/>
    </location>
</feature>
<sequence length="607" mass="61266">MWRALVLALCGLSACAEAMVVMQTGNFTLEFPSLPADFGKPIPPEGLTGLLLLAQPEDACSQLKPPRKSGAPWIALIARSQEKDGCTFDIKVAHAEAAGAVAAVVYDDVFEPLILMAKDPRHPDPFIPSAFVTQKSGILMKRLMVEGETIVTLTPLSEALWLSMIMSAAAGFLAVNVVLGVLWVIRRQHVGGGGVAAARRPPPRQGMTASEIRALPIVVFEESGPASVARSGAAALSSSGGGEEAADEEGQQQAQGGSDSGSDSGARGGGTRHVCAICLENYGPGDKLRVLPCQHRYHVGCVDQWLSARRPVCPVCKQDAHAAAAAAESESDEEAEAAAGQGAGGAGRPAAGTRAAAAAGGAAGGDLEAGQPPAAQQQQQQQRSRRRRRHSRRGAGGFLLGRLATGWAALRSQLLGVPAADNGSGGRAGGGVQGGPADEPQEQRQQLLAGSRTNSPILGAGGAVGAGARAAGASGTAAEAQHSGHSGLESAATLTNFPAFFPPRRAASSAHPEIVPAEGEEAQAAPAVPARASGAAPGTWAAAVAPAAAPFPFPGSSGGGSSSRRGLAFGSAPACAPLRGLAGGAHSHLVQVEQDSTEGSETDSEAE</sequence>
<feature type="region of interest" description="Disordered" evidence="11">
    <location>
        <begin position="231"/>
        <end position="267"/>
    </location>
</feature>
<evidence type="ECO:0000256" key="7">
    <source>
        <dbReference type="ARBA" id="ARBA00022833"/>
    </source>
</evidence>
<keyword evidence="12" id="KW-0732">Signal</keyword>
<keyword evidence="6 10" id="KW-0863">Zinc-finger</keyword>
<evidence type="ECO:0000256" key="10">
    <source>
        <dbReference type="PROSITE-ProRule" id="PRU00175"/>
    </source>
</evidence>
<evidence type="ECO:0000256" key="9">
    <source>
        <dbReference type="ARBA" id="ARBA00023136"/>
    </source>
</evidence>
<dbReference type="InterPro" id="IPR046450">
    <property type="entry name" value="PA_dom_sf"/>
</dbReference>
<dbReference type="OrthoDB" id="8062037at2759"/>
<reference evidence="14" key="1">
    <citation type="journal article" date="2019" name="Plant J.">
        <title>Chlorella vulgaris genome assembly and annotation reveals the molecular basis for metabolic acclimation to high light conditions.</title>
        <authorList>
            <person name="Cecchin M."/>
            <person name="Marcolungo L."/>
            <person name="Rossato M."/>
            <person name="Girolomoni L."/>
            <person name="Cosentino E."/>
            <person name="Cuine S."/>
            <person name="Li-Beisson Y."/>
            <person name="Delledonne M."/>
            <person name="Ballottari M."/>
        </authorList>
    </citation>
    <scope>NUCLEOTIDE SEQUENCE</scope>
    <source>
        <strain evidence="14">211/11P</strain>
    </source>
</reference>
<dbReference type="SUPFAM" id="SSF57850">
    <property type="entry name" value="RING/U-box"/>
    <property type="match status" value="1"/>
</dbReference>
<feature type="signal peptide" evidence="12">
    <location>
        <begin position="1"/>
        <end position="18"/>
    </location>
</feature>
<dbReference type="GO" id="GO:0008270">
    <property type="term" value="F:zinc ion binding"/>
    <property type="evidence" value="ECO:0007669"/>
    <property type="project" value="UniProtKB-KW"/>
</dbReference>
<feature type="domain" description="RING-type" evidence="13">
    <location>
        <begin position="275"/>
        <end position="317"/>
    </location>
</feature>
<dbReference type="PANTHER" id="PTHR47168:SF1">
    <property type="entry name" value="OS02G0798600 PROTEIN"/>
    <property type="match status" value="1"/>
</dbReference>
<keyword evidence="5" id="KW-0479">Metal-binding</keyword>
<dbReference type="SMART" id="SM00184">
    <property type="entry name" value="RING"/>
    <property type="match status" value="1"/>
</dbReference>
<organism evidence="14 15">
    <name type="scientific">Chlorella vulgaris</name>
    <name type="common">Green alga</name>
    <dbReference type="NCBI Taxonomy" id="3077"/>
    <lineage>
        <taxon>Eukaryota</taxon>
        <taxon>Viridiplantae</taxon>
        <taxon>Chlorophyta</taxon>
        <taxon>core chlorophytes</taxon>
        <taxon>Trebouxiophyceae</taxon>
        <taxon>Chlorellales</taxon>
        <taxon>Chlorellaceae</taxon>
        <taxon>Chlorella clade</taxon>
        <taxon>Chlorella</taxon>
    </lineage>
</organism>
<feature type="compositionally biased region" description="Acidic residues" evidence="11">
    <location>
        <begin position="595"/>
        <end position="607"/>
    </location>
</feature>
<keyword evidence="15" id="KW-1185">Reference proteome</keyword>
<evidence type="ECO:0000313" key="15">
    <source>
        <dbReference type="Proteomes" id="UP001055712"/>
    </source>
</evidence>
<dbReference type="Proteomes" id="UP001055712">
    <property type="component" value="Unassembled WGS sequence"/>
</dbReference>
<gene>
    <name evidence="14" type="ORF">D9Q98_007005</name>
</gene>
<evidence type="ECO:0000256" key="4">
    <source>
        <dbReference type="ARBA" id="ARBA00022692"/>
    </source>
</evidence>
<keyword evidence="8" id="KW-1133">Transmembrane helix</keyword>
<evidence type="ECO:0000256" key="1">
    <source>
        <dbReference type="ARBA" id="ARBA00000900"/>
    </source>
</evidence>
<reference evidence="14" key="2">
    <citation type="submission" date="2020-11" db="EMBL/GenBank/DDBJ databases">
        <authorList>
            <person name="Cecchin M."/>
            <person name="Marcolungo L."/>
            <person name="Rossato M."/>
            <person name="Girolomoni L."/>
            <person name="Cosentino E."/>
            <person name="Cuine S."/>
            <person name="Li-Beisson Y."/>
            <person name="Delledonne M."/>
            <person name="Ballottari M."/>
        </authorList>
    </citation>
    <scope>NUCLEOTIDE SEQUENCE</scope>
    <source>
        <strain evidence="14">211/11P</strain>
        <tissue evidence="14">Whole cell</tissue>
    </source>
</reference>
<evidence type="ECO:0000256" key="3">
    <source>
        <dbReference type="ARBA" id="ARBA00012483"/>
    </source>
</evidence>
<dbReference type="PROSITE" id="PS50089">
    <property type="entry name" value="ZF_RING_2"/>
    <property type="match status" value="1"/>
</dbReference>
<dbReference type="SUPFAM" id="SSF52025">
    <property type="entry name" value="PA domain"/>
    <property type="match status" value="1"/>
</dbReference>
<feature type="compositionally biased region" description="Low complexity" evidence="11">
    <location>
        <begin position="348"/>
        <end position="382"/>
    </location>
</feature>
<dbReference type="InterPro" id="IPR051653">
    <property type="entry name" value="E3_ligase_sorting_rcpt"/>
</dbReference>
<evidence type="ECO:0000259" key="13">
    <source>
        <dbReference type="PROSITE" id="PS50089"/>
    </source>
</evidence>
<dbReference type="InterPro" id="IPR003137">
    <property type="entry name" value="PA_domain"/>
</dbReference>
<evidence type="ECO:0000256" key="2">
    <source>
        <dbReference type="ARBA" id="ARBA00004167"/>
    </source>
</evidence>
<feature type="compositionally biased region" description="Gly residues" evidence="11">
    <location>
        <begin position="423"/>
        <end position="434"/>
    </location>
</feature>
<dbReference type="AlphaFoldDB" id="A0A9D4TJ96"/>
<dbReference type="Gene3D" id="3.50.30.30">
    <property type="match status" value="1"/>
</dbReference>
<dbReference type="Gene3D" id="3.30.40.10">
    <property type="entry name" value="Zinc/RING finger domain, C3HC4 (zinc finger)"/>
    <property type="match status" value="1"/>
</dbReference>
<dbReference type="PROSITE" id="PS51257">
    <property type="entry name" value="PROKAR_LIPOPROTEIN"/>
    <property type="match status" value="1"/>
</dbReference>
<dbReference type="EMBL" id="SIDB01000010">
    <property type="protein sequence ID" value="KAI3427065.1"/>
    <property type="molecule type" value="Genomic_DNA"/>
</dbReference>
<dbReference type="PANTHER" id="PTHR47168">
    <property type="entry name" value="RING ZINC FINGER DOMAIN SUPERFAMILY PROTEIN-RELATED"/>
    <property type="match status" value="1"/>
</dbReference>
<keyword evidence="9" id="KW-0472">Membrane</keyword>
<dbReference type="GO" id="GO:0016020">
    <property type="term" value="C:membrane"/>
    <property type="evidence" value="ECO:0007669"/>
    <property type="project" value="UniProtKB-SubCell"/>
</dbReference>
<evidence type="ECO:0000313" key="14">
    <source>
        <dbReference type="EMBL" id="KAI3427065.1"/>
    </source>
</evidence>
<dbReference type="Pfam" id="PF02225">
    <property type="entry name" value="PA"/>
    <property type="match status" value="1"/>
</dbReference>
<dbReference type="EC" id="2.3.2.27" evidence="3"/>
<evidence type="ECO:0000256" key="8">
    <source>
        <dbReference type="ARBA" id="ARBA00022989"/>
    </source>
</evidence>
<evidence type="ECO:0000256" key="6">
    <source>
        <dbReference type="ARBA" id="ARBA00022771"/>
    </source>
</evidence>
<feature type="chain" id="PRO_5039139120" description="RING-type E3 ubiquitin transferase" evidence="12">
    <location>
        <begin position="19"/>
        <end position="607"/>
    </location>
</feature>
<feature type="region of interest" description="Disordered" evidence="11">
    <location>
        <begin position="419"/>
        <end position="447"/>
    </location>
</feature>
<protein>
    <recommendedName>
        <fullName evidence="3">RING-type E3 ubiquitin transferase</fullName>
        <ecNumber evidence="3">2.3.2.27</ecNumber>
    </recommendedName>
</protein>